<accession>A0A5C5TZU1</accession>
<proteinExistence type="predicted"/>
<keyword evidence="1" id="KW-0732">Signal</keyword>
<name>A0A5C5TZU1_9GAMM</name>
<evidence type="ECO:0000313" key="3">
    <source>
        <dbReference type="EMBL" id="TWT19079.1"/>
    </source>
</evidence>
<reference evidence="3 4" key="1">
    <citation type="journal article" date="2008" name="Int. J. Syst. Evol. Microbiol.">
        <title>Luteimonas marina sp. nov., isolated from seawater.</title>
        <authorList>
            <person name="Baik K.S."/>
            <person name="Park S.C."/>
            <person name="Kim M.S."/>
            <person name="Kim E.M."/>
            <person name="Park C."/>
            <person name="Chun J."/>
            <person name="Seong C.N."/>
        </authorList>
    </citation>
    <scope>NUCLEOTIDE SEQUENCE [LARGE SCALE GENOMIC DNA]</scope>
    <source>
        <strain evidence="3 4">FR1330</strain>
    </source>
</reference>
<organism evidence="3 4">
    <name type="scientific">Luteimonas marina</name>
    <dbReference type="NCBI Taxonomy" id="488485"/>
    <lineage>
        <taxon>Bacteria</taxon>
        <taxon>Pseudomonadati</taxon>
        <taxon>Pseudomonadota</taxon>
        <taxon>Gammaproteobacteria</taxon>
        <taxon>Lysobacterales</taxon>
        <taxon>Lysobacteraceae</taxon>
        <taxon>Luteimonas</taxon>
    </lineage>
</organism>
<dbReference type="PROSITE" id="PS51257">
    <property type="entry name" value="PROKAR_LIPOPROTEIN"/>
    <property type="match status" value="1"/>
</dbReference>
<evidence type="ECO:0000259" key="2">
    <source>
        <dbReference type="Pfam" id="PF13529"/>
    </source>
</evidence>
<dbReference type="Pfam" id="PF13529">
    <property type="entry name" value="Peptidase_C39_2"/>
    <property type="match status" value="1"/>
</dbReference>
<gene>
    <name evidence="3" type="ORF">FQY83_11970</name>
</gene>
<sequence>MKRFLLFACVLPIALAGCCRPEVIGSVPNTLRPQETNNWCWAATTQMLAQHHGIAVNQCDLANHRFGKSNCCNLQNTGQPCPKTSDCNTPGWPELDHVGLTFDETGTALSWDAMRRQIYCAKKPMGYAYGTSGVVGHVLVVKGYITVGGTNYLVLNDPWAPCSGQERLITYDEYADPAGTSTHWTTFYNTAKKS</sequence>
<comment type="caution">
    <text evidence="3">The sequence shown here is derived from an EMBL/GenBank/DDBJ whole genome shotgun (WGS) entry which is preliminary data.</text>
</comment>
<feature type="signal peptide" evidence="1">
    <location>
        <begin position="1"/>
        <end position="16"/>
    </location>
</feature>
<keyword evidence="4" id="KW-1185">Reference proteome</keyword>
<dbReference type="OrthoDB" id="5148996at2"/>
<evidence type="ECO:0000313" key="4">
    <source>
        <dbReference type="Proteomes" id="UP000319980"/>
    </source>
</evidence>
<evidence type="ECO:0000256" key="1">
    <source>
        <dbReference type="SAM" id="SignalP"/>
    </source>
</evidence>
<dbReference type="Proteomes" id="UP000319980">
    <property type="component" value="Unassembled WGS sequence"/>
</dbReference>
<feature type="chain" id="PRO_5022860573" description="Peptidase C39-like domain-containing protein" evidence="1">
    <location>
        <begin position="17"/>
        <end position="194"/>
    </location>
</feature>
<dbReference type="InterPro" id="IPR039564">
    <property type="entry name" value="Peptidase_C39-like"/>
</dbReference>
<feature type="domain" description="Peptidase C39-like" evidence="2">
    <location>
        <begin position="32"/>
        <end position="159"/>
    </location>
</feature>
<dbReference type="EMBL" id="VOHK01000005">
    <property type="protein sequence ID" value="TWT19079.1"/>
    <property type="molecule type" value="Genomic_DNA"/>
</dbReference>
<dbReference type="AlphaFoldDB" id="A0A5C5TZU1"/>
<dbReference type="RefSeq" id="WP_146388194.1">
    <property type="nucleotide sequence ID" value="NZ_VOHK01000005.1"/>
</dbReference>
<protein>
    <recommendedName>
        <fullName evidence="2">Peptidase C39-like domain-containing protein</fullName>
    </recommendedName>
</protein>